<feature type="compositionally biased region" description="Low complexity" evidence="6">
    <location>
        <begin position="589"/>
        <end position="599"/>
    </location>
</feature>
<dbReference type="GO" id="GO:0003677">
    <property type="term" value="F:DNA binding"/>
    <property type="evidence" value="ECO:0007669"/>
    <property type="project" value="UniProtKB-KW"/>
</dbReference>
<dbReference type="PANTHER" id="PTHR34067">
    <property type="entry name" value="OS04G0193200 PROTEIN"/>
    <property type="match status" value="1"/>
</dbReference>
<evidence type="ECO:0000256" key="3">
    <source>
        <dbReference type="ARBA" id="ARBA00023125"/>
    </source>
</evidence>
<dbReference type="Proteomes" id="UP000631114">
    <property type="component" value="Unassembled WGS sequence"/>
</dbReference>
<dbReference type="GO" id="GO:0005634">
    <property type="term" value="C:nucleus"/>
    <property type="evidence" value="ECO:0007669"/>
    <property type="project" value="UniProtKB-SubCell"/>
</dbReference>
<dbReference type="PROSITE" id="PS50982">
    <property type="entry name" value="MBD"/>
    <property type="match status" value="2"/>
</dbReference>
<evidence type="ECO:0000256" key="4">
    <source>
        <dbReference type="ARBA" id="ARBA00023163"/>
    </source>
</evidence>
<feature type="domain" description="MBD" evidence="7">
    <location>
        <begin position="33"/>
        <end position="103"/>
    </location>
</feature>
<evidence type="ECO:0000313" key="9">
    <source>
        <dbReference type="Proteomes" id="UP000631114"/>
    </source>
</evidence>
<feature type="compositionally biased region" description="Polar residues" evidence="6">
    <location>
        <begin position="325"/>
        <end position="335"/>
    </location>
</feature>
<dbReference type="Pfam" id="PF01429">
    <property type="entry name" value="MBD"/>
    <property type="match status" value="2"/>
</dbReference>
<feature type="region of interest" description="Disordered" evidence="6">
    <location>
        <begin position="176"/>
        <end position="198"/>
    </location>
</feature>
<dbReference type="InterPro" id="IPR001739">
    <property type="entry name" value="Methyl_CpG_DNA-bd"/>
</dbReference>
<gene>
    <name evidence="8" type="ORF">IFM89_037400</name>
</gene>
<dbReference type="OrthoDB" id="10072024at2759"/>
<keyword evidence="9" id="KW-1185">Reference proteome</keyword>
<keyword evidence="2" id="KW-0805">Transcription regulation</keyword>
<evidence type="ECO:0000259" key="7">
    <source>
        <dbReference type="PROSITE" id="PS50982"/>
    </source>
</evidence>
<feature type="region of interest" description="Disordered" evidence="6">
    <location>
        <begin position="586"/>
        <end position="610"/>
    </location>
</feature>
<dbReference type="PANTHER" id="PTHR34067:SF20">
    <property type="entry name" value="OS08G0206700 PROTEIN"/>
    <property type="match status" value="1"/>
</dbReference>
<accession>A0A835M2T9</accession>
<feature type="region of interest" description="Disordered" evidence="6">
    <location>
        <begin position="214"/>
        <end position="238"/>
    </location>
</feature>
<organism evidence="8 9">
    <name type="scientific">Coptis chinensis</name>
    <dbReference type="NCBI Taxonomy" id="261450"/>
    <lineage>
        <taxon>Eukaryota</taxon>
        <taxon>Viridiplantae</taxon>
        <taxon>Streptophyta</taxon>
        <taxon>Embryophyta</taxon>
        <taxon>Tracheophyta</taxon>
        <taxon>Spermatophyta</taxon>
        <taxon>Magnoliopsida</taxon>
        <taxon>Ranunculales</taxon>
        <taxon>Ranunculaceae</taxon>
        <taxon>Coptidoideae</taxon>
        <taxon>Coptis</taxon>
    </lineage>
</organism>
<dbReference type="InterPro" id="IPR038945">
    <property type="entry name" value="MBD13-like"/>
</dbReference>
<dbReference type="EMBL" id="JADFTS010000003">
    <property type="protein sequence ID" value="KAF9617588.1"/>
    <property type="molecule type" value="Genomic_DNA"/>
</dbReference>
<feature type="compositionally biased region" description="Basic and acidic residues" evidence="6">
    <location>
        <begin position="1086"/>
        <end position="1100"/>
    </location>
</feature>
<proteinExistence type="predicted"/>
<feature type="domain" description="MBD" evidence="7">
    <location>
        <begin position="105"/>
        <end position="179"/>
    </location>
</feature>
<evidence type="ECO:0000256" key="1">
    <source>
        <dbReference type="ARBA" id="ARBA00004123"/>
    </source>
</evidence>
<feature type="compositionally biased region" description="Basic and acidic residues" evidence="6">
    <location>
        <begin position="867"/>
        <end position="895"/>
    </location>
</feature>
<name>A0A835M2T9_9MAGN</name>
<feature type="region of interest" description="Disordered" evidence="6">
    <location>
        <begin position="861"/>
        <end position="900"/>
    </location>
</feature>
<dbReference type="InterPro" id="IPR016177">
    <property type="entry name" value="DNA-bd_dom_sf"/>
</dbReference>
<evidence type="ECO:0000256" key="5">
    <source>
        <dbReference type="ARBA" id="ARBA00023242"/>
    </source>
</evidence>
<protein>
    <recommendedName>
        <fullName evidence="7">MBD domain-containing protein</fullName>
    </recommendedName>
</protein>
<feature type="region of interest" description="Disordered" evidence="6">
    <location>
        <begin position="280"/>
        <end position="302"/>
    </location>
</feature>
<feature type="region of interest" description="Disordered" evidence="6">
    <location>
        <begin position="324"/>
        <end position="367"/>
    </location>
</feature>
<sequence length="1100" mass="122166">MSAAVICELELYECGLTISAILKLNATLSLRKPEEMQDLAKGLPYGWRVELKIRKTGTRVGQKYKCYISPVTGCKFYSKGEVSRYLKSRPKVERNVLTQSESHVVIERKDSVDGLPPGWTVKLKVTRKGDRIRTDPYYTDPMTGYVFRSRKDVLRYLKSGELGNYAFKPKEGDFKDVEQMDEKTSPSSTAKKQRHLPTVQTTISIEAVKNGHALESSTTGGISPSGYGSDQCEENTDLSSLTSLEVESSKRRKGKKVAAKKVLLSLPPMTVPSSEKQLLVNGAEEHERKPPLGSKNRKYKKELDIPRRVSKRLAEVNAKLAANVESPSATCQAASMQPPEPKLAANSSSGRQSHSVPEQSNQLESEKAGTFISFATTGEEPSEEGCHVGTQEQVKTACGNRGEEPHKQGLFCIGIEEQATGHRMPEPVYDQATHGKVEIETKADQKLESTLQLPFGGSWPDPSLEFAFKTLTGGEITEFSSIASLEIKSSTRRNGKKFATENAFLSVPPTTVPSSEKPLLENGLEEHGRKPPVGSRKRKDRKKELDIPRRVSKRLAEVNARLTSDIEGPSSICQEATMQPTEAKLAVNSTSGSRSRSVSEQPNQLESEKEGNSIFYATTGEEPFKQEGYHGSRGEEPHRQGLFCIGREEQATELRMPQPIWDQAPLGEFEVEMKADQKLESTLQLPFGDSWHQSLEFAFKTLTGAIPLEGGLVVQNCFQQQLTFTLLSEKFCKKPLVSNLNFLCVAGGEITELVTLASLETESSNRRKGKKVASKKVLLSVPPTTVPSSEKLLLENRLEEHERETERVSRKGRKEKELDIPRRVSKRLAEVKASLALDKEKPNSEQLNQLQFEKAGISMSHATTGEEPPKQERYHVGTKEQTDTAHRSRGKEHVKQGVSCVGREEETTKLEVPRALCNQATLANVEIETNADQLESTLQLPFGGSWPDPSLEFAFKTLTGAIPVENCFTVQDCFQHQVSSNLQFPFGDSWPDPSLEFAFKTLTGAIPVEDSLAVQEYLQHQQNSAHSQNNRLELPGFSIDNFRQTDNYFQFESMVKPGSPNQLHKPKAPVSTSASVVASTNNVVQRQEENADCKRREMNP</sequence>
<dbReference type="SUPFAM" id="SSF54171">
    <property type="entry name" value="DNA-binding domain"/>
    <property type="match status" value="2"/>
</dbReference>
<comment type="subcellular location">
    <subcellularLocation>
        <location evidence="1">Nucleus</location>
    </subcellularLocation>
</comment>
<feature type="region of interest" description="Disordered" evidence="6">
    <location>
        <begin position="508"/>
        <end position="550"/>
    </location>
</feature>
<keyword evidence="3" id="KW-0238">DNA-binding</keyword>
<evidence type="ECO:0000313" key="8">
    <source>
        <dbReference type="EMBL" id="KAF9617588.1"/>
    </source>
</evidence>
<keyword evidence="4" id="KW-0804">Transcription</keyword>
<feature type="compositionally biased region" description="Polar residues" evidence="6">
    <location>
        <begin position="345"/>
        <end position="363"/>
    </location>
</feature>
<feature type="compositionally biased region" description="Low complexity" evidence="6">
    <location>
        <begin position="1070"/>
        <end position="1084"/>
    </location>
</feature>
<feature type="region of interest" description="Disordered" evidence="6">
    <location>
        <begin position="1057"/>
        <end position="1100"/>
    </location>
</feature>
<evidence type="ECO:0000256" key="2">
    <source>
        <dbReference type="ARBA" id="ARBA00023015"/>
    </source>
</evidence>
<dbReference type="Gene3D" id="3.30.890.10">
    <property type="entry name" value="Methyl-cpg-binding Protein 2, Chain A"/>
    <property type="match status" value="2"/>
</dbReference>
<evidence type="ECO:0000256" key="6">
    <source>
        <dbReference type="SAM" id="MobiDB-lite"/>
    </source>
</evidence>
<keyword evidence="5" id="KW-0539">Nucleus</keyword>
<dbReference type="AlphaFoldDB" id="A0A835M2T9"/>
<reference evidence="8 9" key="1">
    <citation type="submission" date="2020-10" db="EMBL/GenBank/DDBJ databases">
        <title>The Coptis chinensis genome and diversification of protoberbering-type alkaloids.</title>
        <authorList>
            <person name="Wang B."/>
            <person name="Shu S."/>
            <person name="Song C."/>
            <person name="Liu Y."/>
        </authorList>
    </citation>
    <scope>NUCLEOTIDE SEQUENCE [LARGE SCALE GENOMIC DNA]</scope>
    <source>
        <strain evidence="8">HL-2020</strain>
        <tissue evidence="8">Leaf</tissue>
    </source>
</reference>
<comment type="caution">
    <text evidence="8">The sequence shown here is derived from an EMBL/GenBank/DDBJ whole genome shotgun (WGS) entry which is preliminary data.</text>
</comment>
<feature type="compositionally biased region" description="Polar residues" evidence="6">
    <location>
        <begin position="215"/>
        <end position="228"/>
    </location>
</feature>